<gene>
    <name evidence="2" type="ORF">PBRA_000954</name>
    <name evidence="3" type="ORF">PLBR_LOCUS5122</name>
</gene>
<organism evidence="2 4">
    <name type="scientific">Plasmodiophora brassicae</name>
    <name type="common">Clubroot disease agent</name>
    <dbReference type="NCBI Taxonomy" id="37360"/>
    <lineage>
        <taxon>Eukaryota</taxon>
        <taxon>Sar</taxon>
        <taxon>Rhizaria</taxon>
        <taxon>Endomyxa</taxon>
        <taxon>Phytomyxea</taxon>
        <taxon>Plasmodiophorida</taxon>
        <taxon>Plasmodiophoridae</taxon>
        <taxon>Plasmodiophora</taxon>
    </lineage>
</organism>
<sequence length="249" mass="28078">MAASSANANATDKHDGNEYLERSGVGVYIQDALTLLLENRPEHPIMFLVEYFQAADKVSSPLSRAYRYIRMTPRGRPAYLPNLASAFTVLNTMRSGQRPCGLTGRELTKLLYLLSNEFPVDVVVPLMRRLRKFDSDLIDIPTFTAAINACLIYEELFDKLEWLFKGCDPQSTGMITRDRFAEIVQVMELDGDCRKRIASGKRDDPAGKAVLTYRQFLSAMLQLVDLPMTTLETDADPSGQQQQQQQQQS</sequence>
<dbReference type="GO" id="GO:0008017">
    <property type="term" value="F:microtubule binding"/>
    <property type="evidence" value="ECO:0007669"/>
    <property type="project" value="TreeGrafter"/>
</dbReference>
<dbReference type="SUPFAM" id="SSF47473">
    <property type="entry name" value="EF-hand"/>
    <property type="match status" value="1"/>
</dbReference>
<dbReference type="EMBL" id="CDSF01000079">
    <property type="protein sequence ID" value="CEO97609.1"/>
    <property type="molecule type" value="Genomic_DNA"/>
</dbReference>
<dbReference type="InterPro" id="IPR011992">
    <property type="entry name" value="EF-hand-dom_pair"/>
</dbReference>
<proteinExistence type="predicted"/>
<geneLocation type="mitochondrion" evidence="3"/>
<evidence type="ECO:0000313" key="5">
    <source>
        <dbReference type="Proteomes" id="UP000290189"/>
    </source>
</evidence>
<feature type="domain" description="Tubulin polyglutamylase complex subunit 1-like C-terminal" evidence="1">
    <location>
        <begin position="60"/>
        <end position="177"/>
    </location>
</feature>
<dbReference type="Pfam" id="PF24480">
    <property type="entry name" value="TPGS1_C"/>
    <property type="match status" value="1"/>
</dbReference>
<reference evidence="3 5" key="2">
    <citation type="submission" date="2018-03" db="EMBL/GenBank/DDBJ databases">
        <authorList>
            <person name="Fogelqvist J."/>
        </authorList>
    </citation>
    <scope>NUCLEOTIDE SEQUENCE [LARGE SCALE GENOMIC DNA]</scope>
</reference>
<dbReference type="PANTHER" id="PTHR31932:SF2">
    <property type="entry name" value="TUBULIN POLYGLUTAMYLASE COMPLEX SUBUNIT 1"/>
    <property type="match status" value="1"/>
</dbReference>
<dbReference type="Proteomes" id="UP000290189">
    <property type="component" value="Unassembled WGS sequence"/>
</dbReference>
<protein>
    <recommendedName>
        <fullName evidence="1">Tubulin polyglutamylase complex subunit 1-like C-terminal domain-containing protein</fullName>
    </recommendedName>
</protein>
<dbReference type="InterPro" id="IPR057632">
    <property type="entry name" value="TPGS1_C"/>
</dbReference>
<dbReference type="EMBL" id="OVEO01000008">
    <property type="protein sequence ID" value="SPQ97907.1"/>
    <property type="molecule type" value="Genomic_DNA"/>
</dbReference>
<dbReference type="PANTHER" id="PTHR31932">
    <property type="entry name" value="TUBULIN POLYGLUTAMYLASE COMPLEX SUBUNIT 1"/>
    <property type="match status" value="1"/>
</dbReference>
<dbReference type="OrthoDB" id="64214at2759"/>
<keyword evidence="3" id="KW-0496">Mitochondrion</keyword>
<dbReference type="AlphaFoldDB" id="A0A0G4IR49"/>
<dbReference type="CDD" id="cd22959">
    <property type="entry name" value="DD_C11orf49"/>
    <property type="match status" value="1"/>
</dbReference>
<dbReference type="Proteomes" id="UP000039324">
    <property type="component" value="Unassembled WGS sequence"/>
</dbReference>
<evidence type="ECO:0000259" key="1">
    <source>
        <dbReference type="Pfam" id="PF24480"/>
    </source>
</evidence>
<name>A0A0G4IR49_PLABS</name>
<dbReference type="Gene3D" id="1.10.238.10">
    <property type="entry name" value="EF-hand"/>
    <property type="match status" value="1"/>
</dbReference>
<dbReference type="InterPro" id="IPR039235">
    <property type="entry name" value="TPGS1"/>
</dbReference>
<evidence type="ECO:0000313" key="4">
    <source>
        <dbReference type="Proteomes" id="UP000039324"/>
    </source>
</evidence>
<reference evidence="2 4" key="1">
    <citation type="submission" date="2015-02" db="EMBL/GenBank/DDBJ databases">
        <authorList>
            <person name="Chooi Y.-H."/>
        </authorList>
    </citation>
    <scope>NUCLEOTIDE SEQUENCE [LARGE SCALE GENOMIC DNA]</scope>
    <source>
        <strain evidence="2">E3</strain>
    </source>
</reference>
<dbReference type="OMA" id="AFDDNMV"/>
<evidence type="ECO:0000313" key="3">
    <source>
        <dbReference type="EMBL" id="SPQ97907.1"/>
    </source>
</evidence>
<dbReference type="Gene3D" id="1.20.890.10">
    <property type="entry name" value="cAMP-dependent protein kinase regulatory subunit, dimerization-anchoring domain"/>
    <property type="match status" value="1"/>
</dbReference>
<evidence type="ECO:0000313" key="2">
    <source>
        <dbReference type="EMBL" id="CEO97609.1"/>
    </source>
</evidence>
<dbReference type="SUPFAM" id="SSF47391">
    <property type="entry name" value="Dimerization-anchoring domain of cAMP-dependent PK regulatory subunit"/>
    <property type="match status" value="1"/>
</dbReference>
<accession>A0A0G4IR49</accession>
<keyword evidence="4" id="KW-1185">Reference proteome</keyword>